<feature type="compositionally biased region" description="Low complexity" evidence="1">
    <location>
        <begin position="301"/>
        <end position="314"/>
    </location>
</feature>
<keyword evidence="2" id="KW-0732">Signal</keyword>
<dbReference type="RefSeq" id="XP_024723242.1">
    <property type="nucleotide sequence ID" value="XM_024869620.1"/>
</dbReference>
<dbReference type="AlphaFoldDB" id="A0A2T3B8H7"/>
<dbReference type="Proteomes" id="UP000241818">
    <property type="component" value="Unassembled WGS sequence"/>
</dbReference>
<evidence type="ECO:0000256" key="1">
    <source>
        <dbReference type="SAM" id="MobiDB-lite"/>
    </source>
</evidence>
<dbReference type="InParanoid" id="A0A2T3B8H7"/>
<feature type="non-terminal residue" evidence="3">
    <location>
        <position position="402"/>
    </location>
</feature>
<feature type="compositionally biased region" description="Low complexity" evidence="1">
    <location>
        <begin position="323"/>
        <end position="349"/>
    </location>
</feature>
<organism evidence="3 4">
    <name type="scientific">Amorphotheca resinae ATCC 22711</name>
    <dbReference type="NCBI Taxonomy" id="857342"/>
    <lineage>
        <taxon>Eukaryota</taxon>
        <taxon>Fungi</taxon>
        <taxon>Dikarya</taxon>
        <taxon>Ascomycota</taxon>
        <taxon>Pezizomycotina</taxon>
        <taxon>Leotiomycetes</taxon>
        <taxon>Helotiales</taxon>
        <taxon>Amorphothecaceae</taxon>
        <taxon>Amorphotheca</taxon>
    </lineage>
</organism>
<protein>
    <recommendedName>
        <fullName evidence="5">Lytic polysaccharide monooxygenase</fullName>
    </recommendedName>
</protein>
<evidence type="ECO:0000313" key="3">
    <source>
        <dbReference type="EMBL" id="PSS23196.1"/>
    </source>
</evidence>
<dbReference type="PANTHER" id="PTHR36182">
    <property type="entry name" value="PROTEIN, PUTATIVE (AFU_ORTHOLOGUE AFUA_6G10930)-RELATED"/>
    <property type="match status" value="1"/>
</dbReference>
<proteinExistence type="predicted"/>
<feature type="chain" id="PRO_5015393980" description="Lytic polysaccharide monooxygenase" evidence="2">
    <location>
        <begin position="19"/>
        <end position="402"/>
    </location>
</feature>
<feature type="region of interest" description="Disordered" evidence="1">
    <location>
        <begin position="249"/>
        <end position="271"/>
    </location>
</feature>
<dbReference type="EMBL" id="KZ679008">
    <property type="protein sequence ID" value="PSS23196.1"/>
    <property type="molecule type" value="Genomic_DNA"/>
</dbReference>
<dbReference type="GeneID" id="36577701"/>
<name>A0A2T3B8H7_AMORE</name>
<feature type="region of interest" description="Disordered" evidence="1">
    <location>
        <begin position="301"/>
        <end position="349"/>
    </location>
</feature>
<reference evidence="3 4" key="1">
    <citation type="journal article" date="2018" name="New Phytol.">
        <title>Comparative genomics and transcriptomics depict ericoid mycorrhizal fungi as versatile saprotrophs and plant mutualists.</title>
        <authorList>
            <person name="Martino E."/>
            <person name="Morin E."/>
            <person name="Grelet G.A."/>
            <person name="Kuo A."/>
            <person name="Kohler A."/>
            <person name="Daghino S."/>
            <person name="Barry K.W."/>
            <person name="Cichocki N."/>
            <person name="Clum A."/>
            <person name="Dockter R.B."/>
            <person name="Hainaut M."/>
            <person name="Kuo R.C."/>
            <person name="LaButti K."/>
            <person name="Lindahl B.D."/>
            <person name="Lindquist E.A."/>
            <person name="Lipzen A."/>
            <person name="Khouja H.R."/>
            <person name="Magnuson J."/>
            <person name="Murat C."/>
            <person name="Ohm R.A."/>
            <person name="Singer S.W."/>
            <person name="Spatafora J.W."/>
            <person name="Wang M."/>
            <person name="Veneault-Fourrey C."/>
            <person name="Henrissat B."/>
            <person name="Grigoriev I.V."/>
            <person name="Martin F.M."/>
            <person name="Perotto S."/>
        </authorList>
    </citation>
    <scope>NUCLEOTIDE SEQUENCE [LARGE SCALE GENOMIC DNA]</scope>
    <source>
        <strain evidence="3 4">ATCC 22711</strain>
    </source>
</reference>
<gene>
    <name evidence="3" type="ORF">M430DRAFT_84482</name>
</gene>
<feature type="signal peptide" evidence="2">
    <location>
        <begin position="1"/>
        <end position="18"/>
    </location>
</feature>
<sequence length="402" mass="40333">MYSTSTVVILGLASLTSGHMIMNTPVPYGKSTLNNSPLLADGTDFPCKQRPGVYDAEGANNMMALGSSQELAFTGSATHGGGSCQVSITYDKDPTKSSVFKVIHSIEGGCPIKGVAGNNGDDANAVDPDTYTFTIPSALPTGSATLAWTWFNKIGNREMYMNCAPITITAAASKRSDEGNVTQLMERDAATYNALPNMFVANIGNGCTTQDSTDLEFPDPGDSLDLFGTATATPSPATGTGCATATVATGSPGVSSDSPPVATSASTSAPSSALTSASQVVSSTPQGLDGVFATVISQPSAASPAPTVSSTKPAGPVASSINSTAYPSTTSTPSTSSIPLSTGTSSSGPGLALTGACSTEGMWSCIKGSSFQQCASGTWSVVQPLAAGTSCTPGQSNDIDIA</sequence>
<accession>A0A2T3B8H7</accession>
<dbReference type="PANTHER" id="PTHR36182:SF2">
    <property type="entry name" value="LYTIC POLYSACCHARIDE MONOOXYGENASE"/>
    <property type="match status" value="1"/>
</dbReference>
<evidence type="ECO:0000313" key="4">
    <source>
        <dbReference type="Proteomes" id="UP000241818"/>
    </source>
</evidence>
<dbReference type="OrthoDB" id="2342176at2759"/>
<dbReference type="Gene3D" id="2.70.50.70">
    <property type="match status" value="1"/>
</dbReference>
<evidence type="ECO:0000256" key="2">
    <source>
        <dbReference type="SAM" id="SignalP"/>
    </source>
</evidence>
<evidence type="ECO:0008006" key="5">
    <source>
        <dbReference type="Google" id="ProtNLM"/>
    </source>
</evidence>
<keyword evidence="4" id="KW-1185">Reference proteome</keyword>